<dbReference type="CDD" id="cd06127">
    <property type="entry name" value="DEDDh"/>
    <property type="match status" value="1"/>
</dbReference>
<gene>
    <name evidence="5" type="ORF">CRD59_05095</name>
</gene>
<dbReference type="GO" id="GO:0003676">
    <property type="term" value="F:nucleic acid binding"/>
    <property type="evidence" value="ECO:0007669"/>
    <property type="project" value="InterPro"/>
</dbReference>
<dbReference type="SUPFAM" id="SSF53098">
    <property type="entry name" value="Ribonuclease H-like"/>
    <property type="match status" value="1"/>
</dbReference>
<dbReference type="SMART" id="SM00479">
    <property type="entry name" value="EXOIII"/>
    <property type="match status" value="1"/>
</dbReference>
<keyword evidence="1" id="KW-0540">Nuclease</keyword>
<dbReference type="InterPro" id="IPR012337">
    <property type="entry name" value="RNaseH-like_sf"/>
</dbReference>
<evidence type="ECO:0000259" key="4">
    <source>
        <dbReference type="SMART" id="SM00479"/>
    </source>
</evidence>
<dbReference type="PANTHER" id="PTHR30231">
    <property type="entry name" value="DNA POLYMERASE III SUBUNIT EPSILON"/>
    <property type="match status" value="1"/>
</dbReference>
<dbReference type="RefSeq" id="WP_113853616.1">
    <property type="nucleotide sequence ID" value="NZ_PDCH01000009.1"/>
</dbReference>
<protein>
    <submittedName>
        <fullName evidence="5">DNA polymerase III subunit epsilon</fullName>
    </submittedName>
</protein>
<evidence type="ECO:0000256" key="2">
    <source>
        <dbReference type="ARBA" id="ARBA00022801"/>
    </source>
</evidence>
<dbReference type="Proteomes" id="UP000252345">
    <property type="component" value="Unassembled WGS sequence"/>
</dbReference>
<dbReference type="OrthoDB" id="9791657at2"/>
<comment type="caution">
    <text evidence="5">The sequence shown here is derived from an EMBL/GenBank/DDBJ whole genome shotgun (WGS) entry which is preliminary data.</text>
</comment>
<keyword evidence="2" id="KW-0378">Hydrolase</keyword>
<keyword evidence="6" id="KW-1185">Reference proteome</keyword>
<dbReference type="Pfam" id="PF00929">
    <property type="entry name" value="RNase_T"/>
    <property type="match status" value="1"/>
</dbReference>
<feature type="domain" description="Exonuclease" evidence="4">
    <location>
        <begin position="28"/>
        <end position="210"/>
    </location>
</feature>
<evidence type="ECO:0000256" key="1">
    <source>
        <dbReference type="ARBA" id="ARBA00022722"/>
    </source>
</evidence>
<dbReference type="GO" id="GO:0008408">
    <property type="term" value="F:3'-5' exonuclease activity"/>
    <property type="evidence" value="ECO:0007669"/>
    <property type="project" value="TreeGrafter"/>
</dbReference>
<name>A0A366KBP1_9BIFI</name>
<keyword evidence="3" id="KW-0269">Exonuclease</keyword>
<evidence type="ECO:0000313" key="6">
    <source>
        <dbReference type="Proteomes" id="UP000252345"/>
    </source>
</evidence>
<dbReference type="PANTHER" id="PTHR30231:SF4">
    <property type="entry name" value="PROTEIN NEN2"/>
    <property type="match status" value="1"/>
</dbReference>
<reference evidence="5 6" key="1">
    <citation type="submission" date="2017-10" db="EMBL/GenBank/DDBJ databases">
        <title>Bifidobacterium xylocopum sp. nov. and Bifidobacterium aemilianum sp. nov., from the carpenter bee (Xylocopa violacea) digestive tract.</title>
        <authorList>
            <person name="Alberoni D."/>
            <person name="Baffoni L."/>
            <person name="Di Gioia D."/>
            <person name="Gaggia F."/>
            <person name="Biavati B."/>
        </authorList>
    </citation>
    <scope>NUCLEOTIDE SEQUENCE [LARGE SCALE GENOMIC DNA]</scope>
    <source>
        <strain evidence="5 6">XV2</strain>
    </source>
</reference>
<dbReference type="InterPro" id="IPR013520">
    <property type="entry name" value="Ribonucl_H"/>
</dbReference>
<accession>A0A366KBP1</accession>
<dbReference type="GO" id="GO:0005829">
    <property type="term" value="C:cytosol"/>
    <property type="evidence" value="ECO:0007669"/>
    <property type="project" value="TreeGrafter"/>
</dbReference>
<organism evidence="5 6">
    <name type="scientific">Bifidobacterium xylocopae</name>
    <dbReference type="NCBI Taxonomy" id="2493119"/>
    <lineage>
        <taxon>Bacteria</taxon>
        <taxon>Bacillati</taxon>
        <taxon>Actinomycetota</taxon>
        <taxon>Actinomycetes</taxon>
        <taxon>Bifidobacteriales</taxon>
        <taxon>Bifidobacteriaceae</taxon>
        <taxon>Bifidobacterium</taxon>
    </lineage>
</organism>
<dbReference type="AlphaFoldDB" id="A0A366KBP1"/>
<proteinExistence type="predicted"/>
<sequence length="251" mass="27778">MTDNLSEFEQALNAAPDQGDTTGLAESWLLGLDTETTGIRPGTDAIVSACLVLREPAKGYEGDAVAEWVINPHRRISAGASKVNGFTNEYLAEHGAEPPEAIAQIGRLIARAQAKHIPLLAYNAPFDVHMLNGDIARWCADELDPFDTSSMLVVDPLVIDRAISKRSGRRSLSYTTEYYGVEPHGNFHNATADTIAAVDLVKPMATLYPQVAHLKLGELMDWQRRAQADWNESYQRWAKSKGRRFRDTGWL</sequence>
<dbReference type="Gene3D" id="3.30.420.10">
    <property type="entry name" value="Ribonuclease H-like superfamily/Ribonuclease H"/>
    <property type="match status" value="1"/>
</dbReference>
<evidence type="ECO:0000313" key="5">
    <source>
        <dbReference type="EMBL" id="RBP99140.1"/>
    </source>
</evidence>
<dbReference type="InterPro" id="IPR036397">
    <property type="entry name" value="RNaseH_sf"/>
</dbReference>
<dbReference type="EMBL" id="PDCH01000009">
    <property type="protein sequence ID" value="RBP99140.1"/>
    <property type="molecule type" value="Genomic_DNA"/>
</dbReference>
<evidence type="ECO:0000256" key="3">
    <source>
        <dbReference type="ARBA" id="ARBA00022839"/>
    </source>
</evidence>